<dbReference type="InterPro" id="IPR001492">
    <property type="entry name" value="Flagellin"/>
</dbReference>
<keyword evidence="4" id="KW-0964">Secreted</keyword>
<dbReference type="AlphaFoldDB" id="A0A520MFW9"/>
<dbReference type="Pfam" id="PF00669">
    <property type="entry name" value="Flagellin_N"/>
    <property type="match status" value="1"/>
</dbReference>
<evidence type="ECO:0000256" key="4">
    <source>
        <dbReference type="ARBA" id="ARBA00022525"/>
    </source>
</evidence>
<name>A0A520MFW9_9GAMM</name>
<gene>
    <name evidence="7" type="primary">flgL</name>
    <name evidence="7" type="ORF">EVB03_05730</name>
</gene>
<dbReference type="EMBL" id="SHBP01000006">
    <property type="protein sequence ID" value="RZO20097.1"/>
    <property type="molecule type" value="Genomic_DNA"/>
</dbReference>
<evidence type="ECO:0000256" key="5">
    <source>
        <dbReference type="ARBA" id="ARBA00023143"/>
    </source>
</evidence>
<reference evidence="7 8" key="1">
    <citation type="submission" date="2019-02" db="EMBL/GenBank/DDBJ databases">
        <title>Prokaryotic population dynamics and viral predation in marine succession experiment using metagenomics: the confinement effect.</title>
        <authorList>
            <person name="Haro-Moreno J.M."/>
            <person name="Rodriguez-Valera F."/>
            <person name="Lopez-Perez M."/>
        </authorList>
    </citation>
    <scope>NUCLEOTIDE SEQUENCE [LARGE SCALE GENOMIC DNA]</scope>
    <source>
        <strain evidence="7">MED-G170</strain>
    </source>
</reference>
<keyword evidence="7" id="KW-0966">Cell projection</keyword>
<evidence type="ECO:0000256" key="2">
    <source>
        <dbReference type="ARBA" id="ARBA00004613"/>
    </source>
</evidence>
<dbReference type="GO" id="GO:0009424">
    <property type="term" value="C:bacterial-type flagellum hook"/>
    <property type="evidence" value="ECO:0007669"/>
    <property type="project" value="InterPro"/>
</dbReference>
<evidence type="ECO:0000256" key="1">
    <source>
        <dbReference type="ARBA" id="ARBA00004365"/>
    </source>
</evidence>
<dbReference type="Gene3D" id="1.20.1330.10">
    <property type="entry name" value="f41 fragment of flagellin, N-terminal domain"/>
    <property type="match status" value="1"/>
</dbReference>
<dbReference type="SUPFAM" id="SSF64518">
    <property type="entry name" value="Phase 1 flagellin"/>
    <property type="match status" value="1"/>
</dbReference>
<keyword evidence="7" id="KW-0969">Cilium</keyword>
<dbReference type="Proteomes" id="UP000315889">
    <property type="component" value="Unassembled WGS sequence"/>
</dbReference>
<dbReference type="GO" id="GO:0005198">
    <property type="term" value="F:structural molecule activity"/>
    <property type="evidence" value="ECO:0007669"/>
    <property type="project" value="InterPro"/>
</dbReference>
<organism evidence="7 8">
    <name type="scientific">SAR92 clade bacterium</name>
    <dbReference type="NCBI Taxonomy" id="2315479"/>
    <lineage>
        <taxon>Bacteria</taxon>
        <taxon>Pseudomonadati</taxon>
        <taxon>Pseudomonadota</taxon>
        <taxon>Gammaproteobacteria</taxon>
        <taxon>Cellvibrionales</taxon>
        <taxon>Porticoccaceae</taxon>
        <taxon>SAR92 clade</taxon>
    </lineage>
</organism>
<evidence type="ECO:0000313" key="8">
    <source>
        <dbReference type="Proteomes" id="UP000315889"/>
    </source>
</evidence>
<dbReference type="PANTHER" id="PTHR42792">
    <property type="entry name" value="FLAGELLIN"/>
    <property type="match status" value="1"/>
</dbReference>
<evidence type="ECO:0000313" key="7">
    <source>
        <dbReference type="EMBL" id="RZO20097.1"/>
    </source>
</evidence>
<dbReference type="InterPro" id="IPR001029">
    <property type="entry name" value="Flagellin_N"/>
</dbReference>
<comment type="caution">
    <text evidence="7">The sequence shown here is derived from an EMBL/GenBank/DDBJ whole genome shotgun (WGS) entry which is preliminary data.</text>
</comment>
<keyword evidence="7" id="KW-0282">Flagellum</keyword>
<comment type="similarity">
    <text evidence="3">Belongs to the bacterial flagellin family.</text>
</comment>
<dbReference type="GO" id="GO:0005576">
    <property type="term" value="C:extracellular region"/>
    <property type="evidence" value="ECO:0007669"/>
    <property type="project" value="UniProtKB-SubCell"/>
</dbReference>
<evidence type="ECO:0000259" key="6">
    <source>
        <dbReference type="Pfam" id="PF00669"/>
    </source>
</evidence>
<dbReference type="NCBIfam" id="TIGR02550">
    <property type="entry name" value="flagell_flgL"/>
    <property type="match status" value="1"/>
</dbReference>
<evidence type="ECO:0000256" key="3">
    <source>
        <dbReference type="ARBA" id="ARBA00005709"/>
    </source>
</evidence>
<dbReference type="InterPro" id="IPR013384">
    <property type="entry name" value="Flagell_FlgL"/>
</dbReference>
<protein>
    <submittedName>
        <fullName evidence="7">Flagellar hook-associated protein 3</fullName>
    </submittedName>
</protein>
<keyword evidence="5" id="KW-0975">Bacterial flagellum</keyword>
<dbReference type="PANTHER" id="PTHR42792:SF1">
    <property type="entry name" value="FLAGELLAR HOOK-ASSOCIATED PROTEIN 3"/>
    <property type="match status" value="1"/>
</dbReference>
<dbReference type="GO" id="GO:0071973">
    <property type="term" value="P:bacterial-type flagellum-dependent cell motility"/>
    <property type="evidence" value="ECO:0007669"/>
    <property type="project" value="InterPro"/>
</dbReference>
<sequence>MRISNQQLFDQAVNQMTRQQAKIADLQTQIGEGKQLIRPSDNADKSAVIQRLNTAASRQEVYEATLDSVSNRLDAEESIILSSSDILQRMKELAILSNDGSNGEFDRSAVAIEVSTLREQLLSQANQQDLNGNYIFSGSNVKSAAFAADNSGVINYVGNQQRISVDISEHRQIEVNRPGSDVFKGVDRGGSDVGFFQVIDDFVTALDTNNNSKIELALSEIEVLANEMTGAITNLGARMGVVESHRATLAEVKLRYETLLSEEETLDYATAITELSAEILSLEGAQASFAQISQLSLFNYIK</sequence>
<feature type="domain" description="Flagellin N-terminal" evidence="6">
    <location>
        <begin position="3"/>
        <end position="140"/>
    </location>
</feature>
<proteinExistence type="inferred from homology"/>
<comment type="subcellular location">
    <subcellularLocation>
        <location evidence="1">Bacterial flagellum</location>
    </subcellularLocation>
    <subcellularLocation>
        <location evidence="2">Secreted</location>
    </subcellularLocation>
</comment>
<accession>A0A520MFW9</accession>